<reference evidence="1 2" key="1">
    <citation type="journal article" date="2014" name="PLoS Genet.">
        <title>Phylogenetically driven sequencing of extremely halophilic archaea reveals strategies for static and dynamic osmo-response.</title>
        <authorList>
            <person name="Becker E.A."/>
            <person name="Seitzer P.M."/>
            <person name="Tritt A."/>
            <person name="Larsen D."/>
            <person name="Krusor M."/>
            <person name="Yao A.I."/>
            <person name="Wu D."/>
            <person name="Madern D."/>
            <person name="Eisen J.A."/>
            <person name="Darling A.E."/>
            <person name="Facciotti M.T."/>
        </authorList>
    </citation>
    <scope>NUCLEOTIDE SEQUENCE [LARGE SCALE GENOMIC DNA]</scope>
    <source>
        <strain evidence="1 2">JCM 13557</strain>
    </source>
</reference>
<dbReference type="EMBL" id="AOLW01000007">
    <property type="protein sequence ID" value="EMA25310.1"/>
    <property type="molecule type" value="Genomic_DNA"/>
</dbReference>
<evidence type="ECO:0000313" key="2">
    <source>
        <dbReference type="Proteomes" id="UP000011623"/>
    </source>
</evidence>
<protein>
    <submittedName>
        <fullName evidence="1">Uncharacterized protein</fullName>
    </submittedName>
</protein>
<organism evidence="1 2">
    <name type="scientific">Haloarcula amylolytica JCM 13557</name>
    <dbReference type="NCBI Taxonomy" id="1227452"/>
    <lineage>
        <taxon>Archaea</taxon>
        <taxon>Methanobacteriati</taxon>
        <taxon>Methanobacteriota</taxon>
        <taxon>Stenosarchaea group</taxon>
        <taxon>Halobacteria</taxon>
        <taxon>Halobacteriales</taxon>
        <taxon>Haloarculaceae</taxon>
        <taxon>Haloarcula</taxon>
    </lineage>
</organism>
<proteinExistence type="predicted"/>
<gene>
    <name evidence="1" type="ORF">C442_02591</name>
</gene>
<sequence length="240" mass="27833">MYDIWESDFGFREAGFEVFKSPITDERSILLIGYNPNYKQKHITEDEETGEVYHKSLHNYPDGFSMRHLTHLEDDSVDYRHKSTVKRCIFNNEPELLSEVVEMNRYFLRSSTSDSHSSVLNAVEDQDAVQAYEEFCRETNKEVLEKVDPDTVVIMSKDLSFEMIEEFGYEVTLNAEYEAKDFDYSDERESDVISTSLRTGETDSFDVVSLGNHLSWPGLGSTHYEFFSDIIPNHLPDPQS</sequence>
<accession>M0KZW4</accession>
<dbReference type="Proteomes" id="UP000011623">
    <property type="component" value="Unassembled WGS sequence"/>
</dbReference>
<name>M0KZW4_9EURY</name>
<dbReference type="AlphaFoldDB" id="M0KZW4"/>
<comment type="caution">
    <text evidence="1">The sequence shown here is derived from an EMBL/GenBank/DDBJ whole genome shotgun (WGS) entry which is preliminary data.</text>
</comment>
<keyword evidence="2" id="KW-1185">Reference proteome</keyword>
<evidence type="ECO:0000313" key="1">
    <source>
        <dbReference type="EMBL" id="EMA25310.1"/>
    </source>
</evidence>